<protein>
    <submittedName>
        <fullName evidence="2">Uncharacterized protein</fullName>
    </submittedName>
</protein>
<dbReference type="KEGG" id="gni:GNIT_0179"/>
<dbReference type="Proteomes" id="UP000009282">
    <property type="component" value="Chromosome"/>
</dbReference>
<dbReference type="AlphaFoldDB" id="G4QIZ4"/>
<keyword evidence="1" id="KW-0472">Membrane</keyword>
<dbReference type="STRING" id="1085623.GNIT_0179"/>
<evidence type="ECO:0000313" key="3">
    <source>
        <dbReference type="Proteomes" id="UP000009282"/>
    </source>
</evidence>
<proteinExistence type="predicted"/>
<gene>
    <name evidence="2" type="ordered locus">GNIT_0179</name>
</gene>
<keyword evidence="3" id="KW-1185">Reference proteome</keyword>
<keyword evidence="1" id="KW-1133">Transmembrane helix</keyword>
<dbReference type="HOGENOM" id="CLU_3356419_0_0_6"/>
<name>G4QIZ4_GLANF</name>
<reference evidence="2 3" key="1">
    <citation type="journal article" date="2011" name="J. Bacteriol.">
        <title>Complete genome sequence of seawater bacterium Glaciecola nitratireducens FR1064T.</title>
        <authorList>
            <person name="Bian F."/>
            <person name="Qin Q.L."/>
            <person name="Xie B.B."/>
            <person name="Shu Y.L."/>
            <person name="Zhang X.Y."/>
            <person name="Yu Y."/>
            <person name="Chen B."/>
            <person name="Chen X.L."/>
            <person name="Zhou B.C."/>
            <person name="Zhang Y.Z."/>
        </authorList>
    </citation>
    <scope>NUCLEOTIDE SEQUENCE [LARGE SCALE GENOMIC DNA]</scope>
    <source>
        <strain evidence="3">JCM 12485 / KCTC 12276 / FR1064</strain>
    </source>
</reference>
<evidence type="ECO:0000313" key="2">
    <source>
        <dbReference type="EMBL" id="AEP28333.1"/>
    </source>
</evidence>
<dbReference type="EMBL" id="CP003060">
    <property type="protein sequence ID" value="AEP28333.1"/>
    <property type="molecule type" value="Genomic_DNA"/>
</dbReference>
<evidence type="ECO:0000256" key="1">
    <source>
        <dbReference type="SAM" id="Phobius"/>
    </source>
</evidence>
<accession>G4QIZ4</accession>
<feature type="transmembrane region" description="Helical" evidence="1">
    <location>
        <begin position="12"/>
        <end position="31"/>
    </location>
</feature>
<organism evidence="2 3">
    <name type="scientific">Glaciecola nitratireducens (strain JCM 12485 / KCTC 12276 / FR1064)</name>
    <dbReference type="NCBI Taxonomy" id="1085623"/>
    <lineage>
        <taxon>Bacteria</taxon>
        <taxon>Pseudomonadati</taxon>
        <taxon>Pseudomonadota</taxon>
        <taxon>Gammaproteobacteria</taxon>
        <taxon>Alteromonadales</taxon>
        <taxon>Alteromonadaceae</taxon>
        <taxon>Brumicola</taxon>
    </lineage>
</organism>
<sequence>MMQMVVKANKKKLAITTLADKMIVGIFVFLAHNNKV</sequence>
<keyword evidence="1" id="KW-0812">Transmembrane</keyword>